<evidence type="ECO:0000313" key="5">
    <source>
        <dbReference type="EMBL" id="WHQ80449.1"/>
    </source>
</evidence>
<reference evidence="4 6" key="1">
    <citation type="submission" date="2014-04" db="EMBL/GenBank/DDBJ databases">
        <title>Draft Genome Sequence of Lactobacillus animalis 381-IL-28.</title>
        <authorList>
            <person name="Sturino J.M."/>
            <person name="Rajendran M."/>
            <person name="Altermann E."/>
        </authorList>
    </citation>
    <scope>NUCLEOTIDE SEQUENCE [LARGE SCALE GENOMIC DNA]</scope>
    <source>
        <strain evidence="4 6">381-IL-28</strain>
    </source>
</reference>
<reference evidence="5" key="2">
    <citation type="submission" date="2023-04" db="EMBL/GenBank/DDBJ databases">
        <title>Four porcine-derived lactic acid bacteria strains analyses and their evaluation as potential probiotics based on genomics.</title>
        <authorList>
            <person name="Niu D."/>
        </authorList>
    </citation>
    <scope>NUCLEOTIDE SEQUENCE</scope>
    <source>
        <strain evidence="5">ZSB1</strain>
    </source>
</reference>
<dbReference type="SUPFAM" id="SSF53590">
    <property type="entry name" value="Nucleoside hydrolase"/>
    <property type="match status" value="1"/>
</dbReference>
<feature type="domain" description="Inosine/uridine-preferring nucleoside hydrolase" evidence="3">
    <location>
        <begin position="9"/>
        <end position="298"/>
    </location>
</feature>
<dbReference type="RefSeq" id="WP_035448510.1">
    <property type="nucleotide sequence ID" value="NZ_CABIZJ010000012.1"/>
</dbReference>
<evidence type="ECO:0000313" key="4">
    <source>
        <dbReference type="EMBL" id="KDA45766.1"/>
    </source>
</evidence>
<organism evidence="5 7">
    <name type="scientific">Ligilactobacillus animalis</name>
    <dbReference type="NCBI Taxonomy" id="1605"/>
    <lineage>
        <taxon>Bacteria</taxon>
        <taxon>Bacillati</taxon>
        <taxon>Bacillota</taxon>
        <taxon>Bacilli</taxon>
        <taxon>Lactobacillales</taxon>
        <taxon>Lactobacillaceae</taxon>
        <taxon>Ligilactobacillus</taxon>
    </lineage>
</organism>
<evidence type="ECO:0000259" key="3">
    <source>
        <dbReference type="Pfam" id="PF01156"/>
    </source>
</evidence>
<dbReference type="InterPro" id="IPR023186">
    <property type="entry name" value="IUNH"/>
</dbReference>
<gene>
    <name evidence="4" type="ORF">Lani381_1203</name>
    <name evidence="5" type="ORF">QFF56_01655</name>
</gene>
<dbReference type="EMBL" id="JMHU01000011">
    <property type="protein sequence ID" value="KDA45766.1"/>
    <property type="molecule type" value="Genomic_DNA"/>
</dbReference>
<protein>
    <submittedName>
        <fullName evidence="4 5">Nucleoside hydrolase</fullName>
    </submittedName>
</protein>
<name>A0AAJ6FNP2_9LACO</name>
<dbReference type="Gene3D" id="3.90.245.10">
    <property type="entry name" value="Ribonucleoside hydrolase-like"/>
    <property type="match status" value="1"/>
</dbReference>
<dbReference type="CDD" id="cd02653">
    <property type="entry name" value="nuc_hydro_3"/>
    <property type="match status" value="1"/>
</dbReference>
<sequence>MDATTTQKVIIDCDPGIDDSLALMLALASPELEILGITTVAGNVPSDLGAKNALKILNHCHRLDIPVYCGASKPLKRTYVSAQDTHGADGLGESKLPEVSHPYHLGASDFINQALYNEPDLTIITLGPLTNIAQAHQKAPAAWKNCGRLVSMGGNFKSFGNCSPVAEYNYWCDPDAAAYCFDNLPLKIEMVGLDVTRKMLFTPNILELIRQTRPKEADFIQKITRFYFDFHWQYEKVIGCVINDPLAVAYTLWPELCQGFAAHTKIATTGLALGQSIVDEKNFWQAPANSFVLTQVNALAAMKLFLSRACGLDPDMLEQTLPQIADLEVPHA</sequence>
<accession>A0AAJ6FNP2</accession>
<dbReference type="InterPro" id="IPR036452">
    <property type="entry name" value="Ribo_hydro-like"/>
</dbReference>
<evidence type="ECO:0000256" key="1">
    <source>
        <dbReference type="ARBA" id="ARBA00022801"/>
    </source>
</evidence>
<dbReference type="InterPro" id="IPR001910">
    <property type="entry name" value="Inosine/uridine_hydrolase_dom"/>
</dbReference>
<evidence type="ECO:0000313" key="7">
    <source>
        <dbReference type="Proteomes" id="UP001238155"/>
    </source>
</evidence>
<keyword evidence="2" id="KW-0326">Glycosidase</keyword>
<keyword evidence="6" id="KW-1185">Reference proteome</keyword>
<dbReference type="GO" id="GO:0005829">
    <property type="term" value="C:cytosol"/>
    <property type="evidence" value="ECO:0007669"/>
    <property type="project" value="TreeGrafter"/>
</dbReference>
<evidence type="ECO:0000313" key="6">
    <source>
        <dbReference type="Proteomes" id="UP000027129"/>
    </source>
</evidence>
<dbReference type="GO" id="GO:0008477">
    <property type="term" value="F:purine nucleosidase activity"/>
    <property type="evidence" value="ECO:0007669"/>
    <property type="project" value="TreeGrafter"/>
</dbReference>
<dbReference type="Proteomes" id="UP000027129">
    <property type="component" value="Unassembled WGS sequence"/>
</dbReference>
<proteinExistence type="predicted"/>
<dbReference type="Pfam" id="PF01156">
    <property type="entry name" value="IU_nuc_hydro"/>
    <property type="match status" value="1"/>
</dbReference>
<keyword evidence="1 5" id="KW-0378">Hydrolase</keyword>
<dbReference type="PANTHER" id="PTHR12304:SF4">
    <property type="entry name" value="URIDINE NUCLEOSIDASE"/>
    <property type="match status" value="1"/>
</dbReference>
<evidence type="ECO:0000256" key="2">
    <source>
        <dbReference type="ARBA" id="ARBA00023295"/>
    </source>
</evidence>
<dbReference type="PANTHER" id="PTHR12304">
    <property type="entry name" value="INOSINE-URIDINE PREFERRING NUCLEOSIDE HYDROLASE"/>
    <property type="match status" value="1"/>
</dbReference>
<dbReference type="EMBL" id="CP123751">
    <property type="protein sequence ID" value="WHQ80449.1"/>
    <property type="molecule type" value="Genomic_DNA"/>
</dbReference>
<dbReference type="Proteomes" id="UP001238155">
    <property type="component" value="Chromosome"/>
</dbReference>
<dbReference type="GO" id="GO:0006152">
    <property type="term" value="P:purine nucleoside catabolic process"/>
    <property type="evidence" value="ECO:0007669"/>
    <property type="project" value="TreeGrafter"/>
</dbReference>
<dbReference type="AlphaFoldDB" id="A0AAJ6FNP2"/>